<feature type="transmembrane region" description="Helical" evidence="1">
    <location>
        <begin position="81"/>
        <end position="98"/>
    </location>
</feature>
<dbReference type="Proteomes" id="UP000885826">
    <property type="component" value="Unassembled WGS sequence"/>
</dbReference>
<proteinExistence type="predicted"/>
<feature type="transmembrane region" description="Helical" evidence="1">
    <location>
        <begin position="105"/>
        <end position="138"/>
    </location>
</feature>
<feature type="transmembrane region" description="Helical" evidence="1">
    <location>
        <begin position="254"/>
        <end position="278"/>
    </location>
</feature>
<evidence type="ECO:0008006" key="4">
    <source>
        <dbReference type="Google" id="ProtNLM"/>
    </source>
</evidence>
<feature type="transmembrane region" description="Helical" evidence="1">
    <location>
        <begin position="6"/>
        <end position="28"/>
    </location>
</feature>
<evidence type="ECO:0000313" key="3">
    <source>
        <dbReference type="Proteomes" id="UP000885826"/>
    </source>
</evidence>
<accession>A0A9C9K0F4</accession>
<keyword evidence="1" id="KW-0472">Membrane</keyword>
<organism evidence="2 3">
    <name type="scientific">candidate division WOR-3 bacterium</name>
    <dbReference type="NCBI Taxonomy" id="2052148"/>
    <lineage>
        <taxon>Bacteria</taxon>
        <taxon>Bacteria division WOR-3</taxon>
    </lineage>
</organism>
<protein>
    <recommendedName>
        <fullName evidence="4">O-antigen ligase domain-containing protein</fullName>
    </recommendedName>
</protein>
<name>A0A9C9K0F4_UNCW3</name>
<feature type="transmembrane region" description="Helical" evidence="1">
    <location>
        <begin position="226"/>
        <end position="242"/>
    </location>
</feature>
<gene>
    <name evidence="2" type="ORF">ENI34_06720</name>
</gene>
<comment type="caution">
    <text evidence="2">The sequence shown here is derived from an EMBL/GenBank/DDBJ whole genome shotgun (WGS) entry which is preliminary data.</text>
</comment>
<dbReference type="AlphaFoldDB" id="A0A9C9K0F4"/>
<keyword evidence="1" id="KW-1133">Transmembrane helix</keyword>
<evidence type="ECO:0000313" key="2">
    <source>
        <dbReference type="EMBL" id="HEC78820.1"/>
    </source>
</evidence>
<evidence type="ECO:0000256" key="1">
    <source>
        <dbReference type="SAM" id="Phobius"/>
    </source>
</evidence>
<feature type="transmembrane region" description="Helical" evidence="1">
    <location>
        <begin position="40"/>
        <end position="61"/>
    </location>
</feature>
<sequence>MINGADILPSFGSIILYTRYPLLFIALVNMDLKEKVIGKFILLFLLLIILQIPECTLRYLLGGVYGDHISWSLGPWGQFDLGIYAMYTLCLSVANGVVKGFKIMHLIFIGFLFILALLGEIKAFLLASPIVVIITIYFSLRQKKAKGRLLAVVLPLLSVVILYYAIHVWGYVHRESSDMLAVYFEKVTQIFKNPTIFFHTEEVDATSSRIFGSAYIWGYLRRDWKMILFGAGPGSLLAGNFLGNPGKIFDVVPYLNQLSVTLGETGVVGLVIYLWMLINIFRKIIFVNKTALSDKNHILSAALIGMWFFYTILGPIYDLVWRHDSPNFIFYVLIAYLYSSFVYKTNSPKNVPV</sequence>
<reference evidence="2" key="1">
    <citation type="journal article" date="2020" name="mSystems">
        <title>Genome- and Community-Level Interaction Insights into Carbon Utilization and Element Cycling Functions of Hydrothermarchaeota in Hydrothermal Sediment.</title>
        <authorList>
            <person name="Zhou Z."/>
            <person name="Liu Y."/>
            <person name="Xu W."/>
            <person name="Pan J."/>
            <person name="Luo Z.H."/>
            <person name="Li M."/>
        </authorList>
    </citation>
    <scope>NUCLEOTIDE SEQUENCE</scope>
    <source>
        <strain evidence="2">HyVt-388</strain>
    </source>
</reference>
<feature type="transmembrane region" description="Helical" evidence="1">
    <location>
        <begin position="328"/>
        <end position="345"/>
    </location>
</feature>
<feature type="transmembrane region" description="Helical" evidence="1">
    <location>
        <begin position="150"/>
        <end position="172"/>
    </location>
</feature>
<feature type="transmembrane region" description="Helical" evidence="1">
    <location>
        <begin position="298"/>
        <end position="316"/>
    </location>
</feature>
<dbReference type="EMBL" id="DRIG01000072">
    <property type="protein sequence ID" value="HEC78820.1"/>
    <property type="molecule type" value="Genomic_DNA"/>
</dbReference>
<keyword evidence="1" id="KW-0812">Transmembrane</keyword>